<accession>A0A7W6UTV7</accession>
<feature type="domain" description="PRTase associated wHTH" evidence="2">
    <location>
        <begin position="329"/>
        <end position="411"/>
    </location>
</feature>
<dbReference type="Proteomes" id="UP000533724">
    <property type="component" value="Unassembled WGS sequence"/>
</dbReference>
<evidence type="ECO:0000313" key="4">
    <source>
        <dbReference type="Proteomes" id="UP000533724"/>
    </source>
</evidence>
<dbReference type="Pfam" id="PF24409">
    <property type="entry name" value="wHTH-PRTase_assc"/>
    <property type="match status" value="1"/>
</dbReference>
<gene>
    <name evidence="3" type="ORF">GGE15_006796</name>
</gene>
<dbReference type="InterPro" id="IPR056920">
    <property type="entry name" value="PRTase-CE"/>
</dbReference>
<evidence type="ECO:0000313" key="3">
    <source>
        <dbReference type="EMBL" id="MBB4443494.1"/>
    </source>
</evidence>
<organism evidence="3 4">
    <name type="scientific">Rhizobium esperanzae</name>
    <dbReference type="NCBI Taxonomy" id="1967781"/>
    <lineage>
        <taxon>Bacteria</taxon>
        <taxon>Pseudomonadati</taxon>
        <taxon>Pseudomonadota</taxon>
        <taxon>Alphaproteobacteria</taxon>
        <taxon>Hyphomicrobiales</taxon>
        <taxon>Rhizobiaceae</taxon>
        <taxon>Rhizobium/Agrobacterium group</taxon>
        <taxon>Rhizobium</taxon>
    </lineage>
</organism>
<evidence type="ECO:0000259" key="1">
    <source>
        <dbReference type="Pfam" id="PF24390"/>
    </source>
</evidence>
<dbReference type="EMBL" id="JACIHI010000024">
    <property type="protein sequence ID" value="MBB4443494.1"/>
    <property type="molecule type" value="Genomic_DNA"/>
</dbReference>
<evidence type="ECO:0000259" key="2">
    <source>
        <dbReference type="Pfam" id="PF24409"/>
    </source>
</evidence>
<protein>
    <submittedName>
        <fullName evidence="3">Uncharacterized protein</fullName>
    </submittedName>
</protein>
<comment type="caution">
    <text evidence="3">The sequence shown here is derived from an EMBL/GenBank/DDBJ whole genome shotgun (WGS) entry which is preliminary data.</text>
</comment>
<sequence length="411" mass="45304">MKLSESELAAEWLSYFKRGDDLIARELLDNFKVVSTSNFRSWISTALQKLGTRATPLALYTEREFPRGQRFFPNLAPGAAMRSVGRSGPKLVEPTRGSSHVGSEGIVAQLLTELARREPKSFLLTPGPDRLRPKKTRPAIHRIAIVTDLIGSGARMNRILDALWKTETFRSWQSHSKSRIQIHVVAYASTIVGAKAVKTHRLKPHLHFKELAPTISDMFHRVTLLHVERVCKFYNPLQGHPGIGPLGYEGTGTLIAFGHGCPNTTPPIFWAGKGGRPALFPNRSAVDFDALFHVNDGIVFADRLAALGQPTLSDPELLSHFDDEASQALLVLSAMARGLRGVSKISVRTGLGVVVAQNLLDVFQRIGWIDSEGAITESGLIELKSARQSIRLRSPLPEDRISVYFPTSLRG</sequence>
<proteinExistence type="predicted"/>
<feature type="domain" description="PRTase-CE" evidence="1">
    <location>
        <begin position="11"/>
        <end position="281"/>
    </location>
</feature>
<dbReference type="InterPro" id="IPR057055">
    <property type="entry name" value="wHTH-PRTase_assoc"/>
</dbReference>
<dbReference type="Pfam" id="PF24390">
    <property type="entry name" value="PRTase-CE"/>
    <property type="match status" value="1"/>
</dbReference>
<dbReference type="AlphaFoldDB" id="A0A7W6UTV7"/>
<dbReference type="RefSeq" id="WP_184501957.1">
    <property type="nucleotide sequence ID" value="NZ_JACIHI010000024.1"/>
</dbReference>
<name>A0A7W6UTV7_9HYPH</name>
<reference evidence="3 4" key="1">
    <citation type="submission" date="2020-08" db="EMBL/GenBank/DDBJ databases">
        <title>Genomic Encyclopedia of Type Strains, Phase IV (KMG-V): Genome sequencing to study the core and pangenomes of soil and plant-associated prokaryotes.</title>
        <authorList>
            <person name="Whitman W."/>
        </authorList>
    </citation>
    <scope>NUCLEOTIDE SEQUENCE [LARGE SCALE GENOMIC DNA]</scope>
    <source>
        <strain evidence="3 4">SEMIA 414</strain>
    </source>
</reference>